<keyword evidence="5" id="KW-1185">Reference proteome</keyword>
<comment type="caution">
    <text evidence="4">The sequence shown here is derived from an EMBL/GenBank/DDBJ whole genome shotgun (WGS) entry which is preliminary data.</text>
</comment>
<dbReference type="Gene3D" id="3.40.50.10810">
    <property type="entry name" value="Tandem AAA-ATPase domain"/>
    <property type="match status" value="1"/>
</dbReference>
<dbReference type="InterPro" id="IPR001650">
    <property type="entry name" value="Helicase_C-like"/>
</dbReference>
<dbReference type="SUPFAM" id="SSF52540">
    <property type="entry name" value="P-loop containing nucleoside triphosphate hydrolases"/>
    <property type="match status" value="2"/>
</dbReference>
<evidence type="ECO:0000256" key="1">
    <source>
        <dbReference type="ARBA" id="ARBA00022801"/>
    </source>
</evidence>
<dbReference type="Gene3D" id="3.30.870.10">
    <property type="entry name" value="Endonuclease Chain A"/>
    <property type="match status" value="1"/>
</dbReference>
<dbReference type="InterPro" id="IPR025202">
    <property type="entry name" value="PLD-like_dom"/>
</dbReference>
<dbReference type="Pfam" id="PF00271">
    <property type="entry name" value="Helicase_C"/>
    <property type="match status" value="1"/>
</dbReference>
<dbReference type="InterPro" id="IPR038718">
    <property type="entry name" value="SNF2-like_sf"/>
</dbReference>
<dbReference type="SMART" id="SM00487">
    <property type="entry name" value="DEXDc"/>
    <property type="match status" value="1"/>
</dbReference>
<dbReference type="PROSITE" id="PS51192">
    <property type="entry name" value="HELICASE_ATP_BIND_1"/>
    <property type="match status" value="1"/>
</dbReference>
<feature type="domain" description="Helicase ATP-binding" evidence="2">
    <location>
        <begin position="257"/>
        <end position="434"/>
    </location>
</feature>
<name>A0A7W8GCG0_9DEIO</name>
<dbReference type="PANTHER" id="PTHR45766">
    <property type="entry name" value="DNA ANNEALING HELICASE AND ENDONUCLEASE ZRANB3 FAMILY MEMBER"/>
    <property type="match status" value="1"/>
</dbReference>
<dbReference type="InterPro" id="IPR014001">
    <property type="entry name" value="Helicase_ATP-bd"/>
</dbReference>
<dbReference type="InterPro" id="IPR027417">
    <property type="entry name" value="P-loop_NTPase"/>
</dbReference>
<feature type="domain" description="Helicase C-terminal" evidence="3">
    <location>
        <begin position="687"/>
        <end position="858"/>
    </location>
</feature>
<accession>A0A7W8GCG0</accession>
<evidence type="ECO:0000313" key="4">
    <source>
        <dbReference type="EMBL" id="MBB5232977.1"/>
    </source>
</evidence>
<dbReference type="Gene3D" id="3.40.50.300">
    <property type="entry name" value="P-loop containing nucleotide triphosphate hydrolases"/>
    <property type="match status" value="1"/>
</dbReference>
<dbReference type="SUPFAM" id="SSF56024">
    <property type="entry name" value="Phospholipase D/nuclease"/>
    <property type="match status" value="1"/>
</dbReference>
<proteinExistence type="predicted"/>
<dbReference type="SMART" id="SM00490">
    <property type="entry name" value="HELICc"/>
    <property type="match status" value="1"/>
</dbReference>
<dbReference type="Pfam" id="PF13091">
    <property type="entry name" value="PLDc_2"/>
    <property type="match status" value="1"/>
</dbReference>
<keyword evidence="1" id="KW-0378">Hydrolase</keyword>
<keyword evidence="4" id="KW-0347">Helicase</keyword>
<dbReference type="PANTHER" id="PTHR45766:SF6">
    <property type="entry name" value="SWI_SNF-RELATED MATRIX-ASSOCIATED ACTIN-DEPENDENT REGULATOR OF CHROMATIN SUBFAMILY A-LIKE PROTEIN 1"/>
    <property type="match status" value="1"/>
</dbReference>
<evidence type="ECO:0000259" key="3">
    <source>
        <dbReference type="PROSITE" id="PS51194"/>
    </source>
</evidence>
<sequence>MTLRRYSARLGRIDQDFLTPRLTGAATYDRISGYFTSSVLHLLQEPFSTVGRIRMVCNSDLNPADVAVAKVAEEQQRRRWHASKPEQHLMQAPPEMRERLRLLHAALVSGQVEIRVLPDKAFGFMHGKAGVITNGTKTAFMGSVNDTANAWSRNYELLWEDPTPDGVTWVQAEFDALWTHDLAVPLAQAVIDDLKRLAGRHELTLDEWRDLLNRDLAGGGHDLKEVTAPLIEAPLYTSETGLWPHQKAFVHQTVLAHSGPFRRARLLLADQVGLGKTLQLAVSAEIIALQGDEPVLIAVPKTLLGQWQAEMWDLLRVPSVRWDSGARAWVDERGLLTRGFRNCPRRIALVSSSWLSYLGEEAHEVFEQDYGLVILDEAHRARMTGTGKKRRPNNLYRAIRRLAGRSRSVLLATATPVQLELLEAHDLLQILAEGAPEVLGGPYSQWNMQVREGLELVVGRQTPPNSFMAIWPWYRSPVAQSRDAHGRLDPDLLDIRRSLGLRDGEYQAASQAYERLTGFELAQITGDFPRWVQEQNPYIRRIVMRTRQKLEEEGQLERIAVDLHGEKEAVPVSDEVARAYEIAEAVCDELGREGGLTGFARTALLRRISSSLEAGYISVSRMLRGESAVEVSEVEEDEEGAAAEPTSGMRAKLEELQWVLGRARTHDPKIRLAIELLDGAPAATRGQPDWRRDGCILFSQYLDTADAVARALSRHFPGIPVGLYTNEVQSGVYQDGVFQSCERQTLKEQVRDGALTLLVGTDAASEGLNLQRLSNLINIDLPWNPTRLEQRKGRIQRIGQKHATVRIYNMRYRGSIEDRVHQRLSERFGDITALFGLIPQVLEDHWVELAKANEQRVKVLLDYVGEAEKTTLLHPFERVNQQVPDLSHWDECTAVLKSAEAGAHLRQGWGTLGGQNRSES</sequence>
<dbReference type="Proteomes" id="UP000525389">
    <property type="component" value="Unassembled WGS sequence"/>
</dbReference>
<evidence type="ECO:0000313" key="5">
    <source>
        <dbReference type="Proteomes" id="UP000525389"/>
    </source>
</evidence>
<reference evidence="4 5" key="1">
    <citation type="submission" date="2020-08" db="EMBL/GenBank/DDBJ databases">
        <title>Genomic Encyclopedia of Type Strains, Phase IV (KMG-IV): sequencing the most valuable type-strain genomes for metagenomic binning, comparative biology and taxonomic classification.</title>
        <authorList>
            <person name="Goeker M."/>
        </authorList>
    </citation>
    <scope>NUCLEOTIDE SEQUENCE [LARGE SCALE GENOMIC DNA]</scope>
    <source>
        <strain evidence="4 5">DSM 101791</strain>
    </source>
</reference>
<dbReference type="InterPro" id="IPR049730">
    <property type="entry name" value="SNF2/RAD54-like_C"/>
</dbReference>
<dbReference type="GO" id="GO:0005524">
    <property type="term" value="F:ATP binding"/>
    <property type="evidence" value="ECO:0007669"/>
    <property type="project" value="InterPro"/>
</dbReference>
<dbReference type="PROSITE" id="PS51194">
    <property type="entry name" value="HELICASE_CTER"/>
    <property type="match status" value="1"/>
</dbReference>
<gene>
    <name evidence="4" type="ORF">HNQ09_000394</name>
</gene>
<keyword evidence="4" id="KW-0547">Nucleotide-binding</keyword>
<keyword evidence="4" id="KW-0067">ATP-binding</keyword>
<organism evidence="4 5">
    <name type="scientific">Deinococcus budaensis</name>
    <dbReference type="NCBI Taxonomy" id="1665626"/>
    <lineage>
        <taxon>Bacteria</taxon>
        <taxon>Thermotogati</taxon>
        <taxon>Deinococcota</taxon>
        <taxon>Deinococci</taxon>
        <taxon>Deinococcales</taxon>
        <taxon>Deinococcaceae</taxon>
        <taxon>Deinococcus</taxon>
    </lineage>
</organism>
<dbReference type="EMBL" id="JACHFN010000001">
    <property type="protein sequence ID" value="MBB5232977.1"/>
    <property type="molecule type" value="Genomic_DNA"/>
</dbReference>
<dbReference type="Pfam" id="PF00176">
    <property type="entry name" value="SNF2-rel_dom"/>
    <property type="match status" value="1"/>
</dbReference>
<dbReference type="RefSeq" id="WP_184024660.1">
    <property type="nucleotide sequence ID" value="NZ_JACHFN010000001.1"/>
</dbReference>
<dbReference type="AlphaFoldDB" id="A0A7W8GCG0"/>
<dbReference type="GO" id="GO:0016787">
    <property type="term" value="F:hydrolase activity"/>
    <property type="evidence" value="ECO:0007669"/>
    <property type="project" value="UniProtKB-KW"/>
</dbReference>
<dbReference type="InterPro" id="IPR000330">
    <property type="entry name" value="SNF2_N"/>
</dbReference>
<dbReference type="CDD" id="cd09179">
    <property type="entry name" value="PLDc_N_DEXD_a"/>
    <property type="match status" value="1"/>
</dbReference>
<dbReference type="GO" id="GO:0004386">
    <property type="term" value="F:helicase activity"/>
    <property type="evidence" value="ECO:0007669"/>
    <property type="project" value="UniProtKB-KW"/>
</dbReference>
<evidence type="ECO:0000259" key="2">
    <source>
        <dbReference type="PROSITE" id="PS51192"/>
    </source>
</evidence>
<dbReference type="CDD" id="cd18793">
    <property type="entry name" value="SF2_C_SNF"/>
    <property type="match status" value="1"/>
</dbReference>
<protein>
    <submittedName>
        <fullName evidence="4">Superfamily II DNA or RNA helicase</fullName>
    </submittedName>
</protein>